<evidence type="ECO:0000256" key="2">
    <source>
        <dbReference type="ARBA" id="ARBA00023015"/>
    </source>
</evidence>
<dbReference type="InterPro" id="IPR005119">
    <property type="entry name" value="LysR_subst-bd"/>
</dbReference>
<sequence length="301" mass="33348">MAESDLSLPEIRTFNAVVLAGNFTRAAQRLSVSQPAVTAQMRKLESRFEGPLLERVGNGLRLTELGQRLYRLTAQFSELDQSVQALITPGEGARLEEIRIATASPLVFMPLIARFAQAYPDVALNLHTATTDECHQVLANREVDIGLFPMHWEDRRLSRLAYRDHDLIAIVPLNHPLAGLSSLSLHQLEGESLIFSRRYSYTQQLLDSLVQQAGLALNSTILIDSRTDICEAVAHDLGIGFAFRGDIPAEGRYAVVPIQEASAAVTEHVVWLKGRSDLPEVRCFVDLTMQVLGESQASCFR</sequence>
<dbReference type="Pfam" id="PF00126">
    <property type="entry name" value="HTH_1"/>
    <property type="match status" value="1"/>
</dbReference>
<dbReference type="SUPFAM" id="SSF53850">
    <property type="entry name" value="Periplasmic binding protein-like II"/>
    <property type="match status" value="1"/>
</dbReference>
<dbReference type="PANTHER" id="PTHR30346">
    <property type="entry name" value="TRANSCRIPTIONAL DUAL REGULATOR HCAR-RELATED"/>
    <property type="match status" value="1"/>
</dbReference>
<evidence type="ECO:0000256" key="3">
    <source>
        <dbReference type="ARBA" id="ARBA00023125"/>
    </source>
</evidence>
<keyword evidence="4" id="KW-0804">Transcription</keyword>
<dbReference type="EMBL" id="JACVEW010000007">
    <property type="protein sequence ID" value="MBP0048325.1"/>
    <property type="molecule type" value="Genomic_DNA"/>
</dbReference>
<dbReference type="Proteomes" id="UP000810171">
    <property type="component" value="Unassembled WGS sequence"/>
</dbReference>
<reference evidence="6 7" key="1">
    <citation type="submission" date="2020-09" db="EMBL/GenBank/DDBJ databases">
        <authorList>
            <person name="Tanuku N.R.S."/>
        </authorList>
    </citation>
    <scope>NUCLEOTIDE SEQUENCE [LARGE SCALE GENOMIC DNA]</scope>
    <source>
        <strain evidence="6 7">AK62</strain>
    </source>
</reference>
<protein>
    <submittedName>
        <fullName evidence="6">LysR family transcriptional regulator</fullName>
    </submittedName>
</protein>
<keyword evidence="2" id="KW-0805">Transcription regulation</keyword>
<dbReference type="PRINTS" id="PR00039">
    <property type="entry name" value="HTHLYSR"/>
</dbReference>
<dbReference type="RefSeq" id="WP_209286945.1">
    <property type="nucleotide sequence ID" value="NZ_JACVEW010000007.1"/>
</dbReference>
<keyword evidence="7" id="KW-1185">Reference proteome</keyword>
<keyword evidence="3" id="KW-0238">DNA-binding</keyword>
<organism evidence="6 7">
    <name type="scientific">Marinobacterium alkalitolerans</name>
    <dbReference type="NCBI Taxonomy" id="1542925"/>
    <lineage>
        <taxon>Bacteria</taxon>
        <taxon>Pseudomonadati</taxon>
        <taxon>Pseudomonadota</taxon>
        <taxon>Gammaproteobacteria</taxon>
        <taxon>Oceanospirillales</taxon>
        <taxon>Oceanospirillaceae</taxon>
        <taxon>Marinobacterium</taxon>
    </lineage>
</organism>
<accession>A0ABS3Z9E4</accession>
<dbReference type="InterPro" id="IPR036390">
    <property type="entry name" value="WH_DNA-bd_sf"/>
</dbReference>
<name>A0ABS3Z9E4_9GAMM</name>
<dbReference type="InterPro" id="IPR000847">
    <property type="entry name" value="LysR_HTH_N"/>
</dbReference>
<dbReference type="Gene3D" id="1.10.10.10">
    <property type="entry name" value="Winged helix-like DNA-binding domain superfamily/Winged helix DNA-binding domain"/>
    <property type="match status" value="1"/>
</dbReference>
<dbReference type="Gene3D" id="3.40.190.290">
    <property type="match status" value="1"/>
</dbReference>
<evidence type="ECO:0000313" key="7">
    <source>
        <dbReference type="Proteomes" id="UP000810171"/>
    </source>
</evidence>
<feature type="domain" description="HTH lysR-type" evidence="5">
    <location>
        <begin position="6"/>
        <end position="63"/>
    </location>
</feature>
<dbReference type="CDD" id="cd05466">
    <property type="entry name" value="PBP2_LTTR_substrate"/>
    <property type="match status" value="1"/>
</dbReference>
<evidence type="ECO:0000256" key="1">
    <source>
        <dbReference type="ARBA" id="ARBA00009437"/>
    </source>
</evidence>
<comment type="caution">
    <text evidence="6">The sequence shown here is derived from an EMBL/GenBank/DDBJ whole genome shotgun (WGS) entry which is preliminary data.</text>
</comment>
<evidence type="ECO:0000259" key="5">
    <source>
        <dbReference type="PROSITE" id="PS50931"/>
    </source>
</evidence>
<dbReference type="Pfam" id="PF03466">
    <property type="entry name" value="LysR_substrate"/>
    <property type="match status" value="1"/>
</dbReference>
<dbReference type="InterPro" id="IPR036388">
    <property type="entry name" value="WH-like_DNA-bd_sf"/>
</dbReference>
<evidence type="ECO:0000313" key="6">
    <source>
        <dbReference type="EMBL" id="MBP0048325.1"/>
    </source>
</evidence>
<proteinExistence type="inferred from homology"/>
<comment type="similarity">
    <text evidence="1">Belongs to the LysR transcriptional regulatory family.</text>
</comment>
<dbReference type="PANTHER" id="PTHR30346:SF28">
    <property type="entry name" value="HTH-TYPE TRANSCRIPTIONAL REGULATOR CYNR"/>
    <property type="match status" value="1"/>
</dbReference>
<evidence type="ECO:0000256" key="4">
    <source>
        <dbReference type="ARBA" id="ARBA00023163"/>
    </source>
</evidence>
<dbReference type="PROSITE" id="PS50931">
    <property type="entry name" value="HTH_LYSR"/>
    <property type="match status" value="1"/>
</dbReference>
<dbReference type="SUPFAM" id="SSF46785">
    <property type="entry name" value="Winged helix' DNA-binding domain"/>
    <property type="match status" value="1"/>
</dbReference>
<gene>
    <name evidence="6" type="ORF">H9C73_06220</name>
</gene>